<sequence length="231" mass="26583">MRKNHHISFVFAFLFSVQLAHPVEPLTLGAHGTQRELFVDGHLIATVTGNAKQYLHKPEPKEVVFITDAPWEGNTSAYYTIFRDGDLFRMYYRASHWDTEAQKETHREVTCYAESRDGIRWVKPNLGLFEFNGSKENNIVVDGLGTHCFVAFKDGNPNCPPEARYKGIARGRPVGKKGLYIYESPDGIQWKLMRNDPVITEGAFDSQNLAFWDAYTRQYREYHRTFVNGAR</sequence>
<dbReference type="SUPFAM" id="SSF75005">
    <property type="entry name" value="Arabinanase/levansucrase/invertase"/>
    <property type="match status" value="1"/>
</dbReference>
<protein>
    <recommendedName>
        <fullName evidence="2">Glycosyl hydrolase family 32 N-terminal domain-containing protein</fullName>
    </recommendedName>
</protein>
<dbReference type="AlphaFoldDB" id="A0A382D943"/>
<dbReference type="Gene3D" id="2.115.10.20">
    <property type="entry name" value="Glycosyl hydrolase domain, family 43"/>
    <property type="match status" value="1"/>
</dbReference>
<evidence type="ECO:0000313" key="1">
    <source>
        <dbReference type="EMBL" id="SVB34552.1"/>
    </source>
</evidence>
<reference evidence="1" key="1">
    <citation type="submission" date="2018-05" db="EMBL/GenBank/DDBJ databases">
        <authorList>
            <person name="Lanie J.A."/>
            <person name="Ng W.-L."/>
            <person name="Kazmierczak K.M."/>
            <person name="Andrzejewski T.M."/>
            <person name="Davidsen T.M."/>
            <person name="Wayne K.J."/>
            <person name="Tettelin H."/>
            <person name="Glass J.I."/>
            <person name="Rusch D."/>
            <person name="Podicherti R."/>
            <person name="Tsui H.-C.T."/>
            <person name="Winkler M.E."/>
        </authorList>
    </citation>
    <scope>NUCLEOTIDE SEQUENCE</scope>
</reference>
<organism evidence="1">
    <name type="scientific">marine metagenome</name>
    <dbReference type="NCBI Taxonomy" id="408172"/>
    <lineage>
        <taxon>unclassified sequences</taxon>
        <taxon>metagenomes</taxon>
        <taxon>ecological metagenomes</taxon>
    </lineage>
</organism>
<proteinExistence type="predicted"/>
<dbReference type="EMBL" id="UINC01038083">
    <property type="protein sequence ID" value="SVB34552.1"/>
    <property type="molecule type" value="Genomic_DNA"/>
</dbReference>
<dbReference type="InterPro" id="IPR023296">
    <property type="entry name" value="Glyco_hydro_beta-prop_sf"/>
</dbReference>
<feature type="non-terminal residue" evidence="1">
    <location>
        <position position="231"/>
    </location>
</feature>
<name>A0A382D943_9ZZZZ</name>
<accession>A0A382D943</accession>
<gene>
    <name evidence="1" type="ORF">METZ01_LOCUS187406</name>
</gene>
<evidence type="ECO:0008006" key="2">
    <source>
        <dbReference type="Google" id="ProtNLM"/>
    </source>
</evidence>